<accession>A0A2D2D6I4</accession>
<dbReference type="PANTHER" id="PTHR24305">
    <property type="entry name" value="CYTOCHROME P450"/>
    <property type="match status" value="1"/>
</dbReference>
<evidence type="ECO:0000313" key="6">
    <source>
        <dbReference type="EMBL" id="ATQ70582.1"/>
    </source>
</evidence>
<evidence type="ECO:0000256" key="5">
    <source>
        <dbReference type="PIRSR" id="PIRSR602403-1"/>
    </source>
</evidence>
<keyword evidence="6" id="KW-0614">Plasmid</keyword>
<sequence length="736" mass="82337">MQPRRRDRICEQLAHEGEIAGHDMLGDRPQLAIDEADSLEQRPIAGHAIDIGLRRLRGPALHPAAQPARLDSAVSLERHEIDDREPSARPQHAKRFAQEIGACVEMKGRLERHDLVDRAIAEGHRRRRALHIIDARIGVARARVIELNLRDIHRMDARRIARRREAKVLIAETAAGVHDHMARRNAGGVAEDVDQCLRGGAIIVGVAPEAEVQIGAILGRAIARAHELVAEIGAVSALRRDEPRQQTEGAHGPRRLVTHHRHACLLRRAAILFAPALPYNDTLTPFHRKDHLMPDTPIRGLPPGPPLRLLQTVSYLRDPYRMLRSVARRYGSLFTVRTARLCVVTGRPELVRQIINAPVDQYGVNFEPGPARVLGTSGTTRLAGRELRRDRRLLVPHFQGDALSPLGGMIRDCALDAFRPLAPGESFVVRDIALTIALDVILRTMFGADTPQRLQDFREAVRAFSEGFGAPSFLLLAALGCDDDRWPPFRRFAIARRRLEQLLQEAMERARNADAPRDCAILDRVIAARYDDGAPMSDVAIRDNMITALIAGHETSVVSLCWGLYWLHREPRRLELLIDELAPLGPDADPLDYTRLPFLDAVVKETLRLWPVVTDINRVLAQPMELGGYELPAGTNIAATSAVLHYEPDLYPDAESFRPERFLERRFATHEYMPFGGGERMCPGSHYAVFELKIVLAALLTRARFTLLDDGEMKPRRMGGMMTPATGVRLRYDGPR</sequence>
<protein>
    <submittedName>
        <fullName evidence="6">Cytochrome P450</fullName>
    </submittedName>
</protein>
<comment type="similarity">
    <text evidence="2">Belongs to the cytochrome P450 family.</text>
</comment>
<dbReference type="InterPro" id="IPR001128">
    <property type="entry name" value="Cyt_P450"/>
</dbReference>
<dbReference type="PRINTS" id="PR00465">
    <property type="entry name" value="EP450IV"/>
</dbReference>
<dbReference type="GO" id="GO:0016705">
    <property type="term" value="F:oxidoreductase activity, acting on paired donors, with incorporation or reduction of molecular oxygen"/>
    <property type="evidence" value="ECO:0007669"/>
    <property type="project" value="InterPro"/>
</dbReference>
<keyword evidence="3 5" id="KW-0479">Metal-binding</keyword>
<dbReference type="GO" id="GO:0004497">
    <property type="term" value="F:monooxygenase activity"/>
    <property type="evidence" value="ECO:0007669"/>
    <property type="project" value="InterPro"/>
</dbReference>
<evidence type="ECO:0000256" key="1">
    <source>
        <dbReference type="ARBA" id="ARBA00001971"/>
    </source>
</evidence>
<dbReference type="PANTHER" id="PTHR24305:SF166">
    <property type="entry name" value="CYTOCHROME P450 12A4, MITOCHONDRIAL-RELATED"/>
    <property type="match status" value="1"/>
</dbReference>
<comment type="cofactor">
    <cofactor evidence="1 5">
        <name>heme</name>
        <dbReference type="ChEBI" id="CHEBI:30413"/>
    </cofactor>
</comment>
<dbReference type="Pfam" id="PF00067">
    <property type="entry name" value="p450"/>
    <property type="match status" value="1"/>
</dbReference>
<proteinExistence type="inferred from homology"/>
<dbReference type="Gene3D" id="1.10.630.10">
    <property type="entry name" value="Cytochrome P450"/>
    <property type="match status" value="1"/>
</dbReference>
<dbReference type="InterPro" id="IPR017972">
    <property type="entry name" value="Cyt_P450_CS"/>
</dbReference>
<dbReference type="InterPro" id="IPR002403">
    <property type="entry name" value="Cyt_P450_E_grp-IV"/>
</dbReference>
<dbReference type="KEGG" id="mtw:CQW49_21520"/>
<keyword evidence="4 5" id="KW-0408">Iron</keyword>
<organism evidence="6 7">
    <name type="scientific">Methylosinus trichosporium (strain ATCC 35070 / NCIMB 11131 / UNIQEM 75 / OB3b)</name>
    <dbReference type="NCBI Taxonomy" id="595536"/>
    <lineage>
        <taxon>Bacteria</taxon>
        <taxon>Pseudomonadati</taxon>
        <taxon>Pseudomonadota</taxon>
        <taxon>Alphaproteobacteria</taxon>
        <taxon>Hyphomicrobiales</taxon>
        <taxon>Methylocystaceae</taxon>
        <taxon>Methylosinus</taxon>
    </lineage>
</organism>
<evidence type="ECO:0000256" key="2">
    <source>
        <dbReference type="ARBA" id="ARBA00010617"/>
    </source>
</evidence>
<geneLocation type="plasmid" evidence="7">
    <name>pob3b1</name>
</geneLocation>
<evidence type="ECO:0000256" key="3">
    <source>
        <dbReference type="ARBA" id="ARBA00022723"/>
    </source>
</evidence>
<dbReference type="Proteomes" id="UP000230709">
    <property type="component" value="Plasmid pOB3b1"/>
</dbReference>
<dbReference type="PROSITE" id="PS00086">
    <property type="entry name" value="CYTOCHROME_P450"/>
    <property type="match status" value="1"/>
</dbReference>
<evidence type="ECO:0000313" key="7">
    <source>
        <dbReference type="Proteomes" id="UP000230709"/>
    </source>
</evidence>
<dbReference type="PRINTS" id="PR00385">
    <property type="entry name" value="P450"/>
</dbReference>
<keyword evidence="5" id="KW-0349">Heme</keyword>
<name>A0A2D2D6I4_METT3</name>
<dbReference type="STRING" id="595536.GCA_000178815_00205"/>
<dbReference type="InterPro" id="IPR050121">
    <property type="entry name" value="Cytochrome_P450_monoxygenase"/>
</dbReference>
<gene>
    <name evidence="6" type="ORF">CQW49_21520</name>
</gene>
<dbReference type="SUPFAM" id="SSF48264">
    <property type="entry name" value="Cytochrome P450"/>
    <property type="match status" value="1"/>
</dbReference>
<dbReference type="AlphaFoldDB" id="A0A2D2D6I4"/>
<evidence type="ECO:0000256" key="4">
    <source>
        <dbReference type="ARBA" id="ARBA00023004"/>
    </source>
</evidence>
<dbReference type="GO" id="GO:0020037">
    <property type="term" value="F:heme binding"/>
    <property type="evidence" value="ECO:0007669"/>
    <property type="project" value="InterPro"/>
</dbReference>
<reference evidence="7" key="1">
    <citation type="submission" date="2017-10" db="EMBL/GenBank/DDBJ databases">
        <title>Completed PacBio SMRT sequence of Methylosinus trichosporium OB3b reveals presence of a third large plasmid.</title>
        <authorList>
            <person name="Charles T.C."/>
            <person name="Lynch M.D.J."/>
            <person name="Heil J.R."/>
            <person name="Cheng J."/>
        </authorList>
    </citation>
    <scope>NUCLEOTIDE SEQUENCE [LARGE SCALE GENOMIC DNA]</scope>
    <source>
        <strain evidence="7">OB3b</strain>
        <plasmid evidence="7">pob3b1</plasmid>
    </source>
</reference>
<keyword evidence="7" id="KW-1185">Reference proteome</keyword>
<dbReference type="EMBL" id="CP023738">
    <property type="protein sequence ID" value="ATQ70582.1"/>
    <property type="molecule type" value="Genomic_DNA"/>
</dbReference>
<feature type="binding site" description="axial binding residue" evidence="5">
    <location>
        <position position="682"/>
    </location>
    <ligand>
        <name>heme</name>
        <dbReference type="ChEBI" id="CHEBI:30413"/>
    </ligand>
    <ligandPart>
        <name>Fe</name>
        <dbReference type="ChEBI" id="CHEBI:18248"/>
    </ligandPart>
</feature>
<dbReference type="GO" id="GO:0005506">
    <property type="term" value="F:iron ion binding"/>
    <property type="evidence" value="ECO:0007669"/>
    <property type="project" value="InterPro"/>
</dbReference>
<dbReference type="InterPro" id="IPR036396">
    <property type="entry name" value="Cyt_P450_sf"/>
</dbReference>